<feature type="region of interest" description="Disordered" evidence="1">
    <location>
        <begin position="1"/>
        <end position="42"/>
    </location>
</feature>
<keyword evidence="3" id="KW-1185">Reference proteome</keyword>
<reference evidence="2" key="1">
    <citation type="submission" date="2023-06" db="EMBL/GenBank/DDBJ databases">
        <authorList>
            <consortium name="Lawrence Berkeley National Laboratory"/>
            <person name="Ahrendt S."/>
            <person name="Sahu N."/>
            <person name="Indic B."/>
            <person name="Wong-Bajracharya J."/>
            <person name="Merenyi Z."/>
            <person name="Ke H.-M."/>
            <person name="Monk M."/>
            <person name="Kocsube S."/>
            <person name="Drula E."/>
            <person name="Lipzen A."/>
            <person name="Balint B."/>
            <person name="Henrissat B."/>
            <person name="Andreopoulos B."/>
            <person name="Martin F.M."/>
            <person name="Harder C.B."/>
            <person name="Rigling D."/>
            <person name="Ford K.L."/>
            <person name="Foster G.D."/>
            <person name="Pangilinan J."/>
            <person name="Papanicolaou A."/>
            <person name="Barry K."/>
            <person name="LaButti K."/>
            <person name="Viragh M."/>
            <person name="Koriabine M."/>
            <person name="Yan M."/>
            <person name="Riley R."/>
            <person name="Champramary S."/>
            <person name="Plett K.L."/>
            <person name="Tsai I.J."/>
            <person name="Slot J."/>
            <person name="Sipos G."/>
            <person name="Plett J."/>
            <person name="Nagy L.G."/>
            <person name="Grigoriev I.V."/>
        </authorList>
    </citation>
    <scope>NUCLEOTIDE SEQUENCE</scope>
    <source>
        <strain evidence="2">ICMP 16352</strain>
    </source>
</reference>
<evidence type="ECO:0000256" key="1">
    <source>
        <dbReference type="SAM" id="MobiDB-lite"/>
    </source>
</evidence>
<organism evidence="2 3">
    <name type="scientific">Armillaria novae-zelandiae</name>
    <dbReference type="NCBI Taxonomy" id="153914"/>
    <lineage>
        <taxon>Eukaryota</taxon>
        <taxon>Fungi</taxon>
        <taxon>Dikarya</taxon>
        <taxon>Basidiomycota</taxon>
        <taxon>Agaricomycotina</taxon>
        <taxon>Agaricomycetes</taxon>
        <taxon>Agaricomycetidae</taxon>
        <taxon>Agaricales</taxon>
        <taxon>Marasmiineae</taxon>
        <taxon>Physalacriaceae</taxon>
        <taxon>Armillaria</taxon>
    </lineage>
</organism>
<proteinExistence type="predicted"/>
<dbReference type="EMBL" id="JAUEPR010000037">
    <property type="protein sequence ID" value="KAK0472868.1"/>
    <property type="molecule type" value="Genomic_DNA"/>
</dbReference>
<feature type="compositionally biased region" description="Basic residues" evidence="1">
    <location>
        <begin position="22"/>
        <end position="36"/>
    </location>
</feature>
<sequence length="509" mass="55610">MSGSSSPTLHEVPDTPASVQTMKKKKKKKKSKKSGKAKSEATAQLVDEDCPPVLCISRNKHWRYISSYHTLGINLLGNIGGTGRNVAMSAVRIHRLRALAVHKLALAYKADKIMLSVMVMQGGSVFDDIAERVLKFDPDDPDTKYVHFFHEKVLSCQLAELTTTQYPEATKDFTYALKESRTARKAKVAHTDCGGPSESRTKSTKKRKNGSSGKTNGQAPLTGMSTVDLSVEGQDGEPLCIHLLVLPDAPDPIKPQLLFLHGAAYLQHAAFLIEATVLQLKGIHKAPSTGGAELQLCYLENGKYSGVEMGHPDGPLGKASGAKARAYRDALGEAMFKDQVTSLLKKSIHDHNKFLTHFDTLESPNSFFDSDGDLAKQVEYTFLLSESIRPGNQANGASPHLPLSDTLAMFMTYHPLLMESHFSVLICQLMLTDFLGLLKQFVYTARLEGCPMFLPARSMAQAEFIKVLERLTRGWKNGIQPHSLSLGCAKGWLAIAPPLSPAPILVNTG</sequence>
<name>A0AA39NWT7_9AGAR</name>
<gene>
    <name evidence="2" type="ORF">IW261DRAFT_1506230</name>
</gene>
<accession>A0AA39NWT7</accession>
<dbReference type="Proteomes" id="UP001175227">
    <property type="component" value="Unassembled WGS sequence"/>
</dbReference>
<protein>
    <submittedName>
        <fullName evidence="2">Uncharacterized protein</fullName>
    </submittedName>
</protein>
<comment type="caution">
    <text evidence="2">The sequence shown here is derived from an EMBL/GenBank/DDBJ whole genome shotgun (WGS) entry which is preliminary data.</text>
</comment>
<dbReference type="AlphaFoldDB" id="A0AA39NWT7"/>
<feature type="region of interest" description="Disordered" evidence="1">
    <location>
        <begin position="186"/>
        <end position="223"/>
    </location>
</feature>
<feature type="non-terminal residue" evidence="2">
    <location>
        <position position="1"/>
    </location>
</feature>
<evidence type="ECO:0000313" key="3">
    <source>
        <dbReference type="Proteomes" id="UP001175227"/>
    </source>
</evidence>
<evidence type="ECO:0000313" key="2">
    <source>
        <dbReference type="EMBL" id="KAK0472868.1"/>
    </source>
</evidence>